<sequence>MFIPYNHISNTLNLSSGTSFGNLYCYPLIVTSDSSIPNSTIGLSCGFPWIFAAGSLIYGYNTTDSYLHK</sequence>
<gene>
    <name evidence="2" type="ORF">PGTG_20818</name>
</gene>
<dbReference type="GeneID" id="13542970"/>
<feature type="transmembrane region" description="Helical" evidence="1">
    <location>
        <begin position="41"/>
        <end position="60"/>
    </location>
</feature>
<evidence type="ECO:0000256" key="1">
    <source>
        <dbReference type="SAM" id="Phobius"/>
    </source>
</evidence>
<evidence type="ECO:0000313" key="3">
    <source>
        <dbReference type="Proteomes" id="UP000008783"/>
    </source>
</evidence>
<keyword evidence="3" id="KW-1185">Reference proteome</keyword>
<name>H6QPS2_PUCGT</name>
<keyword evidence="1" id="KW-0472">Membrane</keyword>
<keyword evidence="1" id="KW-0812">Transmembrane</keyword>
<dbReference type="RefSeq" id="XP_003890528.1">
    <property type="nucleotide sequence ID" value="XM_003890479.1"/>
</dbReference>
<protein>
    <submittedName>
        <fullName evidence="2">Uncharacterized protein</fullName>
    </submittedName>
</protein>
<accession>H6QPS2</accession>
<dbReference type="EMBL" id="DS178266">
    <property type="protein sequence ID" value="EHS64119.1"/>
    <property type="molecule type" value="Genomic_DNA"/>
</dbReference>
<evidence type="ECO:0000313" key="2">
    <source>
        <dbReference type="EMBL" id="EHS64119.1"/>
    </source>
</evidence>
<keyword evidence="1" id="KW-1133">Transmembrane helix</keyword>
<dbReference type="AlphaFoldDB" id="H6QPS2"/>
<organism evidence="2 3">
    <name type="scientific">Puccinia graminis f. sp. tritici (strain CRL 75-36-700-3 / race SCCL)</name>
    <name type="common">Black stem rust fungus</name>
    <dbReference type="NCBI Taxonomy" id="418459"/>
    <lineage>
        <taxon>Eukaryota</taxon>
        <taxon>Fungi</taxon>
        <taxon>Dikarya</taxon>
        <taxon>Basidiomycota</taxon>
        <taxon>Pucciniomycotina</taxon>
        <taxon>Pucciniomycetes</taxon>
        <taxon>Pucciniales</taxon>
        <taxon>Pucciniaceae</taxon>
        <taxon>Puccinia</taxon>
    </lineage>
</organism>
<dbReference type="KEGG" id="pgr:PGTG_20818"/>
<dbReference type="VEuPathDB" id="FungiDB:PGTG_20818"/>
<dbReference type="InParanoid" id="H6QPS2"/>
<proteinExistence type="predicted"/>
<dbReference type="Proteomes" id="UP000008783">
    <property type="component" value="Unassembled WGS sequence"/>
</dbReference>
<dbReference type="HOGENOM" id="CLU_2777126_0_0_1"/>
<reference evidence="3" key="1">
    <citation type="journal article" date="2011" name="Proc. Natl. Acad. Sci. U.S.A.">
        <title>Obligate biotrophy features unraveled by the genomic analysis of rust fungi.</title>
        <authorList>
            <person name="Duplessis S."/>
            <person name="Cuomo C.A."/>
            <person name="Lin Y.-C."/>
            <person name="Aerts A."/>
            <person name="Tisserant E."/>
            <person name="Veneault-Fourrey C."/>
            <person name="Joly D.L."/>
            <person name="Hacquard S."/>
            <person name="Amselem J."/>
            <person name="Cantarel B.L."/>
            <person name="Chiu R."/>
            <person name="Coutinho P.M."/>
            <person name="Feau N."/>
            <person name="Field M."/>
            <person name="Frey P."/>
            <person name="Gelhaye E."/>
            <person name="Goldberg J."/>
            <person name="Grabherr M.G."/>
            <person name="Kodira C.D."/>
            <person name="Kohler A."/>
            <person name="Kuees U."/>
            <person name="Lindquist E.A."/>
            <person name="Lucas S.M."/>
            <person name="Mago R."/>
            <person name="Mauceli E."/>
            <person name="Morin E."/>
            <person name="Murat C."/>
            <person name="Pangilinan J.L."/>
            <person name="Park R."/>
            <person name="Pearson M."/>
            <person name="Quesneville H."/>
            <person name="Rouhier N."/>
            <person name="Sakthikumar S."/>
            <person name="Salamov A.A."/>
            <person name="Schmutz J."/>
            <person name="Selles B."/>
            <person name="Shapiro H."/>
            <person name="Tanguay P."/>
            <person name="Tuskan G.A."/>
            <person name="Henrissat B."/>
            <person name="Van de Peer Y."/>
            <person name="Rouze P."/>
            <person name="Ellis J.G."/>
            <person name="Dodds P.N."/>
            <person name="Schein J.E."/>
            <person name="Zhong S."/>
            <person name="Hamelin R.C."/>
            <person name="Grigoriev I.V."/>
            <person name="Szabo L.J."/>
            <person name="Martin F."/>
        </authorList>
    </citation>
    <scope>NUCLEOTIDE SEQUENCE [LARGE SCALE GENOMIC DNA]</scope>
    <source>
        <strain evidence="3">CRL 75-36-700-3 / race SCCL</strain>
    </source>
</reference>